<dbReference type="Proteomes" id="UP000632858">
    <property type="component" value="Unassembled WGS sequence"/>
</dbReference>
<protein>
    <recommendedName>
        <fullName evidence="4">ATP synthase subunit I</fullName>
    </recommendedName>
</protein>
<keyword evidence="1" id="KW-1133">Transmembrane helix</keyword>
<proteinExistence type="predicted"/>
<dbReference type="EMBL" id="BMFO01000006">
    <property type="protein sequence ID" value="GGF98561.1"/>
    <property type="molecule type" value="Genomic_DNA"/>
</dbReference>
<feature type="transmembrane region" description="Helical" evidence="1">
    <location>
        <begin position="74"/>
        <end position="94"/>
    </location>
</feature>
<keyword evidence="1" id="KW-0812">Transmembrane</keyword>
<organism evidence="2 3">
    <name type="scientific">Arenimonas maotaiensis</name>
    <dbReference type="NCBI Taxonomy" id="1446479"/>
    <lineage>
        <taxon>Bacteria</taxon>
        <taxon>Pseudomonadati</taxon>
        <taxon>Pseudomonadota</taxon>
        <taxon>Gammaproteobacteria</taxon>
        <taxon>Lysobacterales</taxon>
        <taxon>Lysobacteraceae</taxon>
        <taxon>Arenimonas</taxon>
    </lineage>
</organism>
<accession>A0A917CUB4</accession>
<comment type="caution">
    <text evidence="2">The sequence shown here is derived from an EMBL/GenBank/DDBJ whole genome shotgun (WGS) entry which is preliminary data.</text>
</comment>
<reference evidence="2" key="2">
    <citation type="submission" date="2020-09" db="EMBL/GenBank/DDBJ databases">
        <authorList>
            <person name="Sun Q."/>
            <person name="Zhou Y."/>
        </authorList>
    </citation>
    <scope>NUCLEOTIDE SEQUENCE</scope>
    <source>
        <strain evidence="2">CGMCC 1.12726</strain>
    </source>
</reference>
<dbReference type="AlphaFoldDB" id="A0A917CUB4"/>
<evidence type="ECO:0000256" key="1">
    <source>
        <dbReference type="SAM" id="Phobius"/>
    </source>
</evidence>
<evidence type="ECO:0000313" key="2">
    <source>
        <dbReference type="EMBL" id="GGF98561.1"/>
    </source>
</evidence>
<feature type="transmembrane region" description="Helical" evidence="1">
    <location>
        <begin position="46"/>
        <end position="68"/>
    </location>
</feature>
<sequence length="97" mass="10077">MLAACFLPVGGRAAAAVLLGGVAILVSSWTAARVTFTGRAQSAESALLRLIAGMLLKWFVVIAVLLLGTLSLKLAPLYVLIGLVVGLLAQFLVAMKR</sequence>
<name>A0A917CUB4_9GAMM</name>
<evidence type="ECO:0000313" key="3">
    <source>
        <dbReference type="Proteomes" id="UP000632858"/>
    </source>
</evidence>
<evidence type="ECO:0008006" key="4">
    <source>
        <dbReference type="Google" id="ProtNLM"/>
    </source>
</evidence>
<keyword evidence="3" id="KW-1185">Reference proteome</keyword>
<gene>
    <name evidence="2" type="ORF">GCM10010960_20180</name>
</gene>
<keyword evidence="1" id="KW-0472">Membrane</keyword>
<reference evidence="2" key="1">
    <citation type="journal article" date="2014" name="Int. J. Syst. Evol. Microbiol.">
        <title>Complete genome sequence of Corynebacterium casei LMG S-19264T (=DSM 44701T), isolated from a smear-ripened cheese.</title>
        <authorList>
            <consortium name="US DOE Joint Genome Institute (JGI-PGF)"/>
            <person name="Walter F."/>
            <person name="Albersmeier A."/>
            <person name="Kalinowski J."/>
            <person name="Ruckert C."/>
        </authorList>
    </citation>
    <scope>NUCLEOTIDE SEQUENCE</scope>
    <source>
        <strain evidence="2">CGMCC 1.12726</strain>
    </source>
</reference>
<feature type="transmembrane region" description="Helical" evidence="1">
    <location>
        <begin position="12"/>
        <end position="34"/>
    </location>
</feature>